<gene>
    <name evidence="2" type="ORF">SAMN05421766_102203</name>
</gene>
<evidence type="ECO:0000313" key="2">
    <source>
        <dbReference type="EMBL" id="SIS48019.1"/>
    </source>
</evidence>
<feature type="chain" id="PRO_5046720773" description="MORN repeat variant" evidence="1">
    <location>
        <begin position="20"/>
        <end position="206"/>
    </location>
</feature>
<dbReference type="EMBL" id="FTOB01000002">
    <property type="protein sequence ID" value="SIS48019.1"/>
    <property type="molecule type" value="Genomic_DNA"/>
</dbReference>
<evidence type="ECO:0000313" key="3">
    <source>
        <dbReference type="Proteomes" id="UP000185728"/>
    </source>
</evidence>
<accession>A0ABY1KLR6</accession>
<evidence type="ECO:0008006" key="4">
    <source>
        <dbReference type="Google" id="ProtNLM"/>
    </source>
</evidence>
<reference evidence="2 3" key="1">
    <citation type="submission" date="2017-01" db="EMBL/GenBank/DDBJ databases">
        <authorList>
            <person name="Varghese N."/>
            <person name="Submissions S."/>
        </authorList>
    </citation>
    <scope>NUCLEOTIDE SEQUENCE [LARGE SCALE GENOMIC DNA]</scope>
    <source>
        <strain evidence="2 3">DSM 2061</strain>
    </source>
</reference>
<dbReference type="RefSeq" id="WP_076453997.1">
    <property type="nucleotide sequence ID" value="NZ_FTOB01000002.1"/>
</dbReference>
<organism evidence="2 3">
    <name type="scientific">Zobellia uliginosa</name>
    <dbReference type="NCBI Taxonomy" id="143224"/>
    <lineage>
        <taxon>Bacteria</taxon>
        <taxon>Pseudomonadati</taxon>
        <taxon>Bacteroidota</taxon>
        <taxon>Flavobacteriia</taxon>
        <taxon>Flavobacteriales</taxon>
        <taxon>Flavobacteriaceae</taxon>
        <taxon>Zobellia</taxon>
    </lineage>
</organism>
<dbReference type="Proteomes" id="UP000185728">
    <property type="component" value="Unassembled WGS sequence"/>
</dbReference>
<feature type="signal peptide" evidence="1">
    <location>
        <begin position="1"/>
        <end position="19"/>
    </location>
</feature>
<keyword evidence="3" id="KW-1185">Reference proteome</keyword>
<evidence type="ECO:0000256" key="1">
    <source>
        <dbReference type="SAM" id="SignalP"/>
    </source>
</evidence>
<name>A0ABY1KLR6_9FLAO</name>
<keyword evidence="1" id="KW-0732">Signal</keyword>
<sequence length="206" mass="24399">MKILLKYTILLVLFTNCKAQNDPQKTTKMKTFDIETFNKNKNRLNEYTFISDDSTVTKQSDDVYEYYETVKSKESFFQSINRYYKSGNIKLEGQIFQNFFQKGIWKEYDEKGNLIKETDYDAPYKFIWEDILKLIKNRKLDMDAYGFEVTRSFGFGTENIGKETEKPFWAITYNKSEEDMLLGVIIIDGITGKIIKEYEEPYASEE</sequence>
<comment type="caution">
    <text evidence="2">The sequence shown here is derived from an EMBL/GenBank/DDBJ whole genome shotgun (WGS) entry which is preliminary data.</text>
</comment>
<proteinExistence type="predicted"/>
<protein>
    <recommendedName>
        <fullName evidence="4">MORN repeat variant</fullName>
    </recommendedName>
</protein>